<feature type="transmembrane region" description="Helical" evidence="12">
    <location>
        <begin position="222"/>
        <end position="241"/>
    </location>
</feature>
<feature type="transmembrane region" description="Helical" evidence="12">
    <location>
        <begin position="289"/>
        <end position="311"/>
    </location>
</feature>
<keyword evidence="4" id="KW-0813">Transport</keyword>
<dbReference type="Proteomes" id="UP000694523">
    <property type="component" value="Unplaced"/>
</dbReference>
<keyword evidence="9" id="KW-0924">Ammonia transport</keyword>
<comment type="function">
    <text evidence="11">Functions as an ammonia transporter. May play a role in the elimination of ammonia in the gill.</text>
</comment>
<keyword evidence="7 12" id="KW-1133">Transmembrane helix</keyword>
<keyword evidence="6 12" id="KW-0812">Transmembrane</keyword>
<evidence type="ECO:0000256" key="11">
    <source>
        <dbReference type="ARBA" id="ARBA00025220"/>
    </source>
</evidence>
<feature type="transmembrane region" description="Helical" evidence="12">
    <location>
        <begin position="336"/>
        <end position="361"/>
    </location>
</feature>
<evidence type="ECO:0000256" key="4">
    <source>
        <dbReference type="ARBA" id="ARBA00022448"/>
    </source>
</evidence>
<dbReference type="InterPro" id="IPR029020">
    <property type="entry name" value="Ammonium/urea_transptr"/>
</dbReference>
<dbReference type="SUPFAM" id="SSF111352">
    <property type="entry name" value="Ammonium transporter"/>
    <property type="match status" value="1"/>
</dbReference>
<dbReference type="GO" id="GO:0097272">
    <property type="term" value="P:ammonium homeostasis"/>
    <property type="evidence" value="ECO:0007669"/>
    <property type="project" value="TreeGrafter"/>
</dbReference>
<keyword evidence="5" id="KW-1003">Cell membrane</keyword>
<evidence type="ECO:0000256" key="9">
    <source>
        <dbReference type="ARBA" id="ARBA00023177"/>
    </source>
</evidence>
<comment type="subunit">
    <text evidence="3">Homotrimer.</text>
</comment>
<dbReference type="GO" id="GO:0005886">
    <property type="term" value="C:plasma membrane"/>
    <property type="evidence" value="ECO:0007669"/>
    <property type="project" value="UniProtKB-SubCell"/>
</dbReference>
<reference evidence="14" key="1">
    <citation type="submission" date="2025-08" db="UniProtKB">
        <authorList>
            <consortium name="Ensembl"/>
        </authorList>
    </citation>
    <scope>IDENTIFICATION</scope>
</reference>
<evidence type="ECO:0000256" key="7">
    <source>
        <dbReference type="ARBA" id="ARBA00022989"/>
    </source>
</evidence>
<evidence type="ECO:0000259" key="13">
    <source>
        <dbReference type="Pfam" id="PF00909"/>
    </source>
</evidence>
<dbReference type="PANTHER" id="PTHR11730:SF30">
    <property type="entry name" value="AMMONIUM TRANSPORTER RH TYPE C"/>
    <property type="match status" value="1"/>
</dbReference>
<dbReference type="PRINTS" id="PR00342">
    <property type="entry name" value="RHESUSRHD"/>
</dbReference>
<protein>
    <submittedName>
        <fullName evidence="14">Rh family C glycoprotein</fullName>
    </submittedName>
</protein>
<feature type="transmembrane region" description="Helical" evidence="12">
    <location>
        <begin position="247"/>
        <end position="268"/>
    </location>
</feature>
<keyword evidence="8 12" id="KW-0472">Membrane</keyword>
<dbReference type="AlphaFoldDB" id="A0A8C6UMA4"/>
<keyword evidence="10" id="KW-0325">Glycoprotein</keyword>
<comment type="similarity">
    <text evidence="2">Belongs to the ammonium transporter (TC 2.A.49) family. Rh subfamily.</text>
</comment>
<feature type="domain" description="Ammonium transporter AmtB-like" evidence="13">
    <location>
        <begin position="61"/>
        <end position="359"/>
    </location>
</feature>
<proteinExistence type="inferred from homology"/>
<comment type="subcellular location">
    <subcellularLocation>
        <location evidence="1">Cell membrane</location>
        <topology evidence="1">Multi-pass membrane protein</topology>
    </subcellularLocation>
</comment>
<evidence type="ECO:0000256" key="5">
    <source>
        <dbReference type="ARBA" id="ARBA00022475"/>
    </source>
</evidence>
<feature type="transmembrane region" description="Helical" evidence="12">
    <location>
        <begin position="191"/>
        <end position="210"/>
    </location>
</feature>
<evidence type="ECO:0000313" key="14">
    <source>
        <dbReference type="Ensembl" id="ENSNMLP00000038439.1"/>
    </source>
</evidence>
<sequence>WNVGPKVDDADDVDDVDNNQDDSWTIPLHKTAIVYNTFFFAVSLLLFCSFGPLMRSMPLALINADFCCAGSLIAYGALLGKISPVQCLVVTLFGITLFAVEEFIILDLLHFCSYFASNCATCNCYVNQTLYGLGISWVLYRPNLHQCKQLIGSVYHSDMFAMIGTLFLWMFWPSFNSAITDHGDGQHRAAINTYLALASSVLTTVAISSLSQKKGKLDMDIFFVHIQNATLAGGVAMGTSAEFMISPYGSLIMGFSSGIISVFGYLYITKYLKLQDTCGVHNLHALLGLLGGFVGAIVAAFASEVVFYFAYRLSNTFDFEGEFANRGVGTQGGFQAAGTCVSIAFGLVGGTLVGIFLLLIWGDPAVDNCYDNEVYWEVSEDEEIIPPVFEYNNHMIHKHQDLAESNFSVEQS</sequence>
<feature type="transmembrane region" description="Helical" evidence="12">
    <location>
        <begin position="33"/>
        <end position="54"/>
    </location>
</feature>
<feature type="transmembrane region" description="Helical" evidence="12">
    <location>
        <begin position="60"/>
        <end position="80"/>
    </location>
</feature>
<evidence type="ECO:0000256" key="10">
    <source>
        <dbReference type="ARBA" id="ARBA00023180"/>
    </source>
</evidence>
<evidence type="ECO:0000256" key="3">
    <source>
        <dbReference type="ARBA" id="ARBA00011233"/>
    </source>
</evidence>
<evidence type="ECO:0000256" key="8">
    <source>
        <dbReference type="ARBA" id="ARBA00023136"/>
    </source>
</evidence>
<evidence type="ECO:0000256" key="6">
    <source>
        <dbReference type="ARBA" id="ARBA00022692"/>
    </source>
</evidence>
<accession>A0A8C6UMA4</accession>
<name>A0A8C6UMA4_9GOBI</name>
<reference evidence="14" key="2">
    <citation type="submission" date="2025-09" db="UniProtKB">
        <authorList>
            <consortium name="Ensembl"/>
        </authorList>
    </citation>
    <scope>IDENTIFICATION</scope>
</reference>
<evidence type="ECO:0000256" key="2">
    <source>
        <dbReference type="ARBA" id="ARBA00011036"/>
    </source>
</evidence>
<dbReference type="PANTHER" id="PTHR11730">
    <property type="entry name" value="AMMONIUM TRANSPORTER"/>
    <property type="match status" value="1"/>
</dbReference>
<dbReference type="Ensembl" id="ENSNMLT00000042792.1">
    <property type="protein sequence ID" value="ENSNMLP00000038439.1"/>
    <property type="gene ID" value="ENSNMLG00000023725.1"/>
</dbReference>
<dbReference type="Pfam" id="PF00909">
    <property type="entry name" value="Ammonium_transp"/>
    <property type="match status" value="1"/>
</dbReference>
<dbReference type="GO" id="GO:0008519">
    <property type="term" value="F:ammonium channel activity"/>
    <property type="evidence" value="ECO:0007669"/>
    <property type="project" value="InterPro"/>
</dbReference>
<keyword evidence="15" id="KW-1185">Reference proteome</keyword>
<dbReference type="InterPro" id="IPR024041">
    <property type="entry name" value="NH4_transpt_AmtB-like_dom"/>
</dbReference>
<feature type="transmembrane region" description="Helical" evidence="12">
    <location>
        <begin position="152"/>
        <end position="171"/>
    </location>
</feature>
<dbReference type="Gene3D" id="1.10.3430.10">
    <property type="entry name" value="Ammonium transporter AmtB like domains"/>
    <property type="match status" value="1"/>
</dbReference>
<evidence type="ECO:0000256" key="12">
    <source>
        <dbReference type="SAM" id="Phobius"/>
    </source>
</evidence>
<evidence type="ECO:0000313" key="15">
    <source>
        <dbReference type="Proteomes" id="UP000694523"/>
    </source>
</evidence>
<feature type="transmembrane region" description="Helical" evidence="12">
    <location>
        <begin position="87"/>
        <end position="109"/>
    </location>
</feature>
<evidence type="ECO:0000256" key="1">
    <source>
        <dbReference type="ARBA" id="ARBA00004651"/>
    </source>
</evidence>
<organism evidence="14 15">
    <name type="scientific">Neogobius melanostomus</name>
    <name type="common">round goby</name>
    <dbReference type="NCBI Taxonomy" id="47308"/>
    <lineage>
        <taxon>Eukaryota</taxon>
        <taxon>Metazoa</taxon>
        <taxon>Chordata</taxon>
        <taxon>Craniata</taxon>
        <taxon>Vertebrata</taxon>
        <taxon>Euteleostomi</taxon>
        <taxon>Actinopterygii</taxon>
        <taxon>Neopterygii</taxon>
        <taxon>Teleostei</taxon>
        <taxon>Neoteleostei</taxon>
        <taxon>Acanthomorphata</taxon>
        <taxon>Gobiaria</taxon>
        <taxon>Gobiiformes</taxon>
        <taxon>Gobioidei</taxon>
        <taxon>Gobiidae</taxon>
        <taxon>Benthophilinae</taxon>
        <taxon>Neogobiini</taxon>
        <taxon>Neogobius</taxon>
    </lineage>
</organism>
<dbReference type="InterPro" id="IPR002229">
    <property type="entry name" value="RhesusRHD"/>
</dbReference>